<gene>
    <name evidence="2" type="ORF">OAory_01049250</name>
</gene>
<sequence>MFSYHRVLVVFGRSVWDKSLVCDCDIHPWDIDINKEQWPGKIRLIAFVDVFFLISYSANASFEKGIIIYNHDLSPGPPGKAPQANEVQYEFQSENDSSPTKPVSSRVKQEGSMKRGLEEHSILQLLGDDIWGGIIKQGQVTGHLV</sequence>
<evidence type="ECO:0000256" key="1">
    <source>
        <dbReference type="SAM" id="MobiDB-lite"/>
    </source>
</evidence>
<feature type="compositionally biased region" description="Polar residues" evidence="1">
    <location>
        <begin position="90"/>
        <end position="103"/>
    </location>
</feature>
<comment type="caution">
    <text evidence="2">The sequence shown here is derived from an EMBL/GenBank/DDBJ whole genome shotgun (WGS) entry which is preliminary data.</text>
</comment>
<reference evidence="2 3" key="1">
    <citation type="submission" date="2016-10" db="EMBL/GenBank/DDBJ databases">
        <title>Genome sequencing of Aspergillus oryzae BCC7051.</title>
        <authorList>
            <person name="Thammarongtham C."/>
            <person name="Vorapreeda T."/>
            <person name="Nookaew I."/>
            <person name="Srisuk T."/>
            <person name="Land M."/>
            <person name="Jeennor S."/>
            <person name="Laoteng K."/>
        </authorList>
    </citation>
    <scope>NUCLEOTIDE SEQUENCE [LARGE SCALE GENOMIC DNA]</scope>
    <source>
        <strain evidence="2 3">BCC7051</strain>
    </source>
</reference>
<evidence type="ECO:0000313" key="3">
    <source>
        <dbReference type="Proteomes" id="UP000190312"/>
    </source>
</evidence>
<dbReference type="EMBL" id="MKZY01000011">
    <property type="protein sequence ID" value="OOO04078.1"/>
    <property type="molecule type" value="Genomic_DNA"/>
</dbReference>
<organism evidence="2 3">
    <name type="scientific">Aspergillus oryzae</name>
    <name type="common">Yellow koji mold</name>
    <dbReference type="NCBI Taxonomy" id="5062"/>
    <lineage>
        <taxon>Eukaryota</taxon>
        <taxon>Fungi</taxon>
        <taxon>Dikarya</taxon>
        <taxon>Ascomycota</taxon>
        <taxon>Pezizomycotina</taxon>
        <taxon>Eurotiomycetes</taxon>
        <taxon>Eurotiomycetidae</taxon>
        <taxon>Eurotiales</taxon>
        <taxon>Aspergillaceae</taxon>
        <taxon>Aspergillus</taxon>
        <taxon>Aspergillus subgen. Circumdati</taxon>
    </lineage>
</organism>
<accession>A0A1S9D4T2</accession>
<dbReference type="OrthoDB" id="5227693at2759"/>
<dbReference type="AlphaFoldDB" id="A0A1S9D4T2"/>
<dbReference type="Proteomes" id="UP000190312">
    <property type="component" value="Unassembled WGS sequence"/>
</dbReference>
<name>A0A1S9D4T2_ASPOZ</name>
<proteinExistence type="predicted"/>
<feature type="region of interest" description="Disordered" evidence="1">
    <location>
        <begin position="78"/>
        <end position="112"/>
    </location>
</feature>
<evidence type="ECO:0000313" key="2">
    <source>
        <dbReference type="EMBL" id="OOO04078.1"/>
    </source>
</evidence>
<protein>
    <submittedName>
        <fullName evidence="2">Uncharacterized protein</fullName>
    </submittedName>
</protein>